<dbReference type="AlphaFoldDB" id="A0A9Q6LTQ5"/>
<name>A0A9Q6LTQ5_PISSA</name>
<dbReference type="SUPFAM" id="SSF51283">
    <property type="entry name" value="dUTPase-like"/>
    <property type="match status" value="1"/>
</dbReference>
<dbReference type="PANTHER" id="PTHR42680:SF3">
    <property type="entry name" value="DCTP DEAMINASE"/>
    <property type="match status" value="1"/>
</dbReference>
<sequence length="316" mass="36777">MYKTYNELKCLREQVIIDVDKPEFSGDTQIKVCSYDLRLGNIFWKSKRKGKIDLSFTKIYQLSPRRLWKKITLKKEGKITIKSGEMLLGRTHEKIAIPPELVGKITVRSSYARLGLWTACNCDLVNPGYEGHIPLELINTSKHDLTLKPYLPICQLFLMKLDGEIDSCYQSEIFQSNYIDDDGGPSKWWRDLLNKKIESDGCLNSYALDEIKLEIKDLDDDILNRFEDFIDKRKFDNSQDLLEQFSKSEKKAKRRNRILYLICGAVEVVLLGLIANSLFAKSILSFLIFLVIFLVILIPIIMYFDTIKDNNFYERK</sequence>
<protein>
    <submittedName>
        <fullName evidence="1">Deoxycytidine triphosphate deaminase</fullName>
        <ecNumber evidence="1">3.5.4.13</ecNumber>
    </submittedName>
</protein>
<dbReference type="InterPro" id="IPR033704">
    <property type="entry name" value="dUTPase_trimeric"/>
</dbReference>
<dbReference type="Pfam" id="PF22769">
    <property type="entry name" value="DCD"/>
    <property type="match status" value="1"/>
</dbReference>
<dbReference type="InterPro" id="IPR011962">
    <property type="entry name" value="dCTP_deaminase"/>
</dbReference>
<proteinExistence type="predicted"/>
<dbReference type="Gene3D" id="2.70.40.10">
    <property type="match status" value="1"/>
</dbReference>
<evidence type="ECO:0000313" key="1">
    <source>
        <dbReference type="EMBL" id="QGO05286.1"/>
    </source>
</evidence>
<evidence type="ECO:0000313" key="2">
    <source>
        <dbReference type="Proteomes" id="UP000422232"/>
    </source>
</evidence>
<dbReference type="GO" id="GO:0008829">
    <property type="term" value="F:dCTP deaminase activity"/>
    <property type="evidence" value="ECO:0007669"/>
    <property type="project" value="UniProtKB-EC"/>
</dbReference>
<dbReference type="GO" id="GO:0006229">
    <property type="term" value="P:dUTP biosynthetic process"/>
    <property type="evidence" value="ECO:0007669"/>
    <property type="project" value="InterPro"/>
</dbReference>
<dbReference type="RefSeq" id="WP_054300253.1">
    <property type="nucleotide sequence ID" value="NZ_CP012413.1"/>
</dbReference>
<accession>A0A9Q6LTQ5</accession>
<dbReference type="PANTHER" id="PTHR42680">
    <property type="entry name" value="DCTP DEAMINASE"/>
    <property type="match status" value="1"/>
</dbReference>
<keyword evidence="2" id="KW-1185">Reference proteome</keyword>
<keyword evidence="1" id="KW-0378">Hydrolase</keyword>
<dbReference type="EMBL" id="CP038908">
    <property type="protein sequence ID" value="QGO05286.1"/>
    <property type="molecule type" value="Genomic_DNA"/>
</dbReference>
<dbReference type="EC" id="3.5.4.13" evidence="1"/>
<dbReference type="NCBIfam" id="TIGR02274">
    <property type="entry name" value="dCTP_deam"/>
    <property type="match status" value="1"/>
</dbReference>
<gene>
    <name evidence="1" type="primary">dcd_1</name>
    <name evidence="1" type="ORF">Psal009_01174</name>
</gene>
<dbReference type="Proteomes" id="UP000422232">
    <property type="component" value="Chromosome"/>
</dbReference>
<dbReference type="InterPro" id="IPR036157">
    <property type="entry name" value="dUTPase-like_sf"/>
</dbReference>
<reference evidence="1 2" key="1">
    <citation type="submission" date="2019-04" db="EMBL/GenBank/DDBJ databases">
        <title>Complete genome sequencing of Piscirickettsia salmonis strain Psal-009.</title>
        <authorList>
            <person name="Schober I."/>
            <person name="Bunk B."/>
            <person name="Sproer C."/>
            <person name="Carril G.P."/>
            <person name="Riedel T."/>
            <person name="Flores-Herrera P.A."/>
            <person name="Nourdin-Galindo G."/>
            <person name="Marshall S.H."/>
            <person name="Overmann J."/>
        </authorList>
    </citation>
    <scope>NUCLEOTIDE SEQUENCE [LARGE SCALE GENOMIC DNA]</scope>
    <source>
        <strain evidence="1 2">Psal-009</strain>
    </source>
</reference>
<organism evidence="1 2">
    <name type="scientific">Piscirickettsia salmonis</name>
    <dbReference type="NCBI Taxonomy" id="1238"/>
    <lineage>
        <taxon>Bacteria</taxon>
        <taxon>Pseudomonadati</taxon>
        <taxon>Pseudomonadota</taxon>
        <taxon>Gammaproteobacteria</taxon>
        <taxon>Thiotrichales</taxon>
        <taxon>Piscirickettsiaceae</taxon>
        <taxon>Piscirickettsia</taxon>
    </lineage>
</organism>
<dbReference type="CDD" id="cd07557">
    <property type="entry name" value="trimeric_dUTPase"/>
    <property type="match status" value="1"/>
</dbReference>